<proteinExistence type="predicted"/>
<evidence type="ECO:0000256" key="7">
    <source>
        <dbReference type="ARBA" id="ARBA00022833"/>
    </source>
</evidence>
<evidence type="ECO:0000256" key="12">
    <source>
        <dbReference type="ARBA" id="ARBA00069242"/>
    </source>
</evidence>
<dbReference type="Pfam" id="PF00096">
    <property type="entry name" value="zf-C2H2"/>
    <property type="match status" value="1"/>
</dbReference>
<evidence type="ECO:0000256" key="4">
    <source>
        <dbReference type="ARBA" id="ARBA00022723"/>
    </source>
</evidence>
<dbReference type="EMBL" id="CAJVPL010000914">
    <property type="protein sequence ID" value="CAG8539966.1"/>
    <property type="molecule type" value="Genomic_DNA"/>
</dbReference>
<dbReference type="GO" id="GO:0008270">
    <property type="term" value="F:zinc ion binding"/>
    <property type="evidence" value="ECO:0007669"/>
    <property type="project" value="UniProtKB-KW"/>
</dbReference>
<dbReference type="GO" id="GO:0000978">
    <property type="term" value="F:RNA polymerase II cis-regulatory region sequence-specific DNA binding"/>
    <property type="evidence" value="ECO:0007669"/>
    <property type="project" value="TreeGrafter"/>
</dbReference>
<dbReference type="GO" id="GO:0005654">
    <property type="term" value="C:nucleoplasm"/>
    <property type="evidence" value="ECO:0007669"/>
    <property type="project" value="UniProtKB-SubCell"/>
</dbReference>
<organism evidence="16 17">
    <name type="scientific">Ambispora gerdemannii</name>
    <dbReference type="NCBI Taxonomy" id="144530"/>
    <lineage>
        <taxon>Eukaryota</taxon>
        <taxon>Fungi</taxon>
        <taxon>Fungi incertae sedis</taxon>
        <taxon>Mucoromycota</taxon>
        <taxon>Glomeromycotina</taxon>
        <taxon>Glomeromycetes</taxon>
        <taxon>Archaeosporales</taxon>
        <taxon>Ambisporaceae</taxon>
        <taxon>Ambispora</taxon>
    </lineage>
</organism>
<evidence type="ECO:0000256" key="2">
    <source>
        <dbReference type="ARBA" id="ARBA00004642"/>
    </source>
</evidence>
<evidence type="ECO:0000256" key="14">
    <source>
        <dbReference type="SAM" id="MobiDB-lite"/>
    </source>
</evidence>
<keyword evidence="8" id="KW-0832">Ubl conjugation</keyword>
<keyword evidence="3" id="KW-1017">Isopeptide bond</keyword>
<dbReference type="OrthoDB" id="654211at2759"/>
<evidence type="ECO:0000256" key="6">
    <source>
        <dbReference type="ARBA" id="ARBA00022771"/>
    </source>
</evidence>
<feature type="domain" description="C2H2-type" evidence="15">
    <location>
        <begin position="61"/>
        <end position="90"/>
    </location>
</feature>
<dbReference type="Gene3D" id="3.30.160.60">
    <property type="entry name" value="Classic Zinc Finger"/>
    <property type="match status" value="2"/>
</dbReference>
<sequence length="231" mass="27087">MTNHQDILVEQEQSLPLEEKEISASQQPNSSPYQCKLCPKSFTRFTHLTRHTMRHTDERPHECQWEGCNKKFLRSDEFVRHCRIHERQENSRRRKMLYMQNPYLIPHHAITYIFTESSGIKQCPSSGCTRTFTRLGNLSNYMKKCLFRKLNNNTADVLDENNMFDLPLSLVSTCYSEGYTSSYSDSEEHGSPILRGYSITFTPFDQNVTDYVVLHLKLRDIIDSADQARLY</sequence>
<dbReference type="AlphaFoldDB" id="A0A9N9AR26"/>
<keyword evidence="7" id="KW-0862">Zinc</keyword>
<keyword evidence="5" id="KW-0677">Repeat</keyword>
<dbReference type="GO" id="GO:0000433">
    <property type="term" value="P:carbon catabolite repression of transcription from RNA polymerase II promoter by glucose"/>
    <property type="evidence" value="ECO:0007669"/>
    <property type="project" value="TreeGrafter"/>
</dbReference>
<comment type="caution">
    <text evidence="16">The sequence shown here is derived from an EMBL/GenBank/DDBJ whole genome shotgun (WGS) entry which is preliminary data.</text>
</comment>
<dbReference type="InterPro" id="IPR013087">
    <property type="entry name" value="Znf_C2H2_type"/>
</dbReference>
<evidence type="ECO:0000256" key="11">
    <source>
        <dbReference type="ARBA" id="ARBA00023242"/>
    </source>
</evidence>
<dbReference type="SUPFAM" id="SSF57667">
    <property type="entry name" value="beta-beta-alpha zinc fingers"/>
    <property type="match status" value="1"/>
</dbReference>
<dbReference type="FunFam" id="3.30.160.60:FF:000063">
    <property type="entry name" value="Wilms tumor 1-KTS isoform"/>
    <property type="match status" value="1"/>
</dbReference>
<evidence type="ECO:0000256" key="3">
    <source>
        <dbReference type="ARBA" id="ARBA00022499"/>
    </source>
</evidence>
<comment type="subcellular location">
    <subcellularLocation>
        <location evidence="1">Nucleus</location>
        <location evidence="1">Nucleolus</location>
    </subcellularLocation>
    <subcellularLocation>
        <location evidence="2">Nucleus</location>
        <location evidence="2">Nucleoplasm</location>
    </subcellularLocation>
</comment>
<keyword evidence="6 13" id="KW-0863">Zinc-finger</keyword>
<dbReference type="SMART" id="SM00355">
    <property type="entry name" value="ZnF_C2H2"/>
    <property type="match status" value="2"/>
</dbReference>
<feature type="region of interest" description="Disordered" evidence="14">
    <location>
        <begin position="11"/>
        <end position="31"/>
    </location>
</feature>
<dbReference type="InterPro" id="IPR036236">
    <property type="entry name" value="Znf_C2H2_sf"/>
</dbReference>
<dbReference type="PANTHER" id="PTHR47428">
    <property type="entry name" value="REGULATORY PROTEIN MIG1-RELATED"/>
    <property type="match status" value="1"/>
</dbReference>
<evidence type="ECO:0000256" key="8">
    <source>
        <dbReference type="ARBA" id="ARBA00022843"/>
    </source>
</evidence>
<evidence type="ECO:0000313" key="17">
    <source>
        <dbReference type="Proteomes" id="UP000789831"/>
    </source>
</evidence>
<evidence type="ECO:0000256" key="13">
    <source>
        <dbReference type="PROSITE-ProRule" id="PRU00042"/>
    </source>
</evidence>
<dbReference type="GO" id="GO:0005737">
    <property type="term" value="C:cytoplasm"/>
    <property type="evidence" value="ECO:0007669"/>
    <property type="project" value="TreeGrafter"/>
</dbReference>
<keyword evidence="10" id="KW-0804">Transcription</keyword>
<evidence type="ECO:0000256" key="10">
    <source>
        <dbReference type="ARBA" id="ARBA00023163"/>
    </source>
</evidence>
<evidence type="ECO:0000256" key="1">
    <source>
        <dbReference type="ARBA" id="ARBA00004604"/>
    </source>
</evidence>
<evidence type="ECO:0000256" key="9">
    <source>
        <dbReference type="ARBA" id="ARBA00023015"/>
    </source>
</evidence>
<keyword evidence="4" id="KW-0479">Metal-binding</keyword>
<feature type="domain" description="C2H2-type" evidence="15">
    <location>
        <begin position="33"/>
        <end position="60"/>
    </location>
</feature>
<keyword evidence="9" id="KW-0805">Transcription regulation</keyword>
<gene>
    <name evidence="16" type="ORF">AGERDE_LOCUS6134</name>
</gene>
<accession>A0A9N9AR26</accession>
<reference evidence="16" key="1">
    <citation type="submission" date="2021-06" db="EMBL/GenBank/DDBJ databases">
        <authorList>
            <person name="Kallberg Y."/>
            <person name="Tangrot J."/>
            <person name="Rosling A."/>
        </authorList>
    </citation>
    <scope>NUCLEOTIDE SEQUENCE</scope>
    <source>
        <strain evidence="16">MT106</strain>
    </source>
</reference>
<evidence type="ECO:0000259" key="15">
    <source>
        <dbReference type="PROSITE" id="PS50157"/>
    </source>
</evidence>
<dbReference type="PROSITE" id="PS00028">
    <property type="entry name" value="ZINC_FINGER_C2H2_1"/>
    <property type="match status" value="2"/>
</dbReference>
<dbReference type="PROSITE" id="PS50157">
    <property type="entry name" value="ZINC_FINGER_C2H2_2"/>
    <property type="match status" value="2"/>
</dbReference>
<name>A0A9N9AR26_9GLOM</name>
<keyword evidence="17" id="KW-1185">Reference proteome</keyword>
<evidence type="ECO:0000313" key="16">
    <source>
        <dbReference type="EMBL" id="CAG8539966.1"/>
    </source>
</evidence>
<dbReference type="Proteomes" id="UP000789831">
    <property type="component" value="Unassembled WGS sequence"/>
</dbReference>
<protein>
    <recommendedName>
        <fullName evidence="12">Wilms tumor protein homolog</fullName>
    </recommendedName>
</protein>
<dbReference type="InterPro" id="IPR051007">
    <property type="entry name" value="creA/MIG_C2H2-ZnF"/>
</dbReference>
<dbReference type="GO" id="GO:0005730">
    <property type="term" value="C:nucleolus"/>
    <property type="evidence" value="ECO:0007669"/>
    <property type="project" value="UniProtKB-SubCell"/>
</dbReference>
<evidence type="ECO:0000256" key="5">
    <source>
        <dbReference type="ARBA" id="ARBA00022737"/>
    </source>
</evidence>
<dbReference type="PANTHER" id="PTHR47428:SF2">
    <property type="entry name" value="ZINC FINGER PROTEIN RSV1"/>
    <property type="match status" value="1"/>
</dbReference>
<keyword evidence="11" id="KW-0539">Nucleus</keyword>